<feature type="region of interest" description="Disordered" evidence="6">
    <location>
        <begin position="609"/>
        <end position="651"/>
    </location>
</feature>
<keyword evidence="3" id="KW-0862">Zinc</keyword>
<dbReference type="Pfam" id="PF23121">
    <property type="entry name" value="SPOC_AIPP2"/>
    <property type="match status" value="1"/>
</dbReference>
<evidence type="ECO:0000256" key="4">
    <source>
        <dbReference type="ARBA" id="ARBA00023015"/>
    </source>
</evidence>
<organism evidence="8 9">
    <name type="scientific">Triticum turgidum subsp. durum</name>
    <name type="common">Durum wheat</name>
    <name type="synonym">Triticum durum</name>
    <dbReference type="NCBI Taxonomy" id="4567"/>
    <lineage>
        <taxon>Eukaryota</taxon>
        <taxon>Viridiplantae</taxon>
        <taxon>Streptophyta</taxon>
        <taxon>Embryophyta</taxon>
        <taxon>Tracheophyta</taxon>
        <taxon>Spermatophyta</taxon>
        <taxon>Magnoliopsida</taxon>
        <taxon>Liliopsida</taxon>
        <taxon>Poales</taxon>
        <taxon>Poaceae</taxon>
        <taxon>BOP clade</taxon>
        <taxon>Pooideae</taxon>
        <taxon>Triticodae</taxon>
        <taxon>Triticeae</taxon>
        <taxon>Triticinae</taxon>
        <taxon>Triticum</taxon>
    </lineage>
</organism>
<keyword evidence="4" id="KW-0805">Transcription regulation</keyword>
<keyword evidence="1" id="KW-0479">Metal-binding</keyword>
<dbReference type="InterPro" id="IPR049914">
    <property type="entry name" value="PHD1-3/5-6"/>
</dbReference>
<feature type="compositionally biased region" description="Basic and acidic residues" evidence="6">
    <location>
        <begin position="945"/>
        <end position="963"/>
    </location>
</feature>
<dbReference type="InterPro" id="IPR056280">
    <property type="entry name" value="AIPP2-like_SPOC"/>
</dbReference>
<proteinExistence type="predicted"/>
<dbReference type="GO" id="GO:0140566">
    <property type="term" value="F:histone reader activity"/>
    <property type="evidence" value="ECO:0007669"/>
    <property type="project" value="InterPro"/>
</dbReference>
<dbReference type="Proteomes" id="UP000324705">
    <property type="component" value="Chromosome 4B"/>
</dbReference>
<keyword evidence="2" id="KW-0863">Zinc-finger</keyword>
<dbReference type="EMBL" id="LT934118">
    <property type="protein sequence ID" value="VAI03585.1"/>
    <property type="molecule type" value="Genomic_DNA"/>
</dbReference>
<feature type="region of interest" description="Disordered" evidence="6">
    <location>
        <begin position="941"/>
        <end position="963"/>
    </location>
</feature>
<feature type="domain" description="AIPP2-like SPOC-like" evidence="7">
    <location>
        <begin position="807"/>
        <end position="924"/>
    </location>
</feature>
<dbReference type="AlphaFoldDB" id="A0A9R0W9I0"/>
<dbReference type="PANTHER" id="PTHR33304:SF49">
    <property type="entry name" value="OS12G0161500 PROTEIN"/>
    <property type="match status" value="1"/>
</dbReference>
<accession>A0A9R0W9I0</accession>
<protein>
    <recommendedName>
        <fullName evidence="7">AIPP2-like SPOC-like domain-containing protein</fullName>
    </recommendedName>
</protein>
<evidence type="ECO:0000256" key="2">
    <source>
        <dbReference type="ARBA" id="ARBA00022771"/>
    </source>
</evidence>
<keyword evidence="9" id="KW-1185">Reference proteome</keyword>
<feature type="region of interest" description="Disordered" evidence="6">
    <location>
        <begin position="324"/>
        <end position="347"/>
    </location>
</feature>
<feature type="region of interest" description="Disordered" evidence="6">
    <location>
        <begin position="545"/>
        <end position="573"/>
    </location>
</feature>
<name>A0A9R0W9I0_TRITD</name>
<evidence type="ECO:0000256" key="6">
    <source>
        <dbReference type="SAM" id="MobiDB-lite"/>
    </source>
</evidence>
<evidence type="ECO:0000313" key="8">
    <source>
        <dbReference type="EMBL" id="VAI03585.1"/>
    </source>
</evidence>
<dbReference type="PANTHER" id="PTHR33304">
    <property type="match status" value="1"/>
</dbReference>
<feature type="region of interest" description="Disordered" evidence="6">
    <location>
        <begin position="361"/>
        <end position="398"/>
    </location>
</feature>
<feature type="compositionally biased region" description="Basic and acidic residues" evidence="6">
    <location>
        <begin position="727"/>
        <end position="738"/>
    </location>
</feature>
<dbReference type="GO" id="GO:0008270">
    <property type="term" value="F:zinc ion binding"/>
    <property type="evidence" value="ECO:0007669"/>
    <property type="project" value="UniProtKB-KW"/>
</dbReference>
<reference evidence="8 9" key="1">
    <citation type="submission" date="2017-09" db="EMBL/GenBank/DDBJ databases">
        <authorList>
            <consortium name="International Durum Wheat Genome Sequencing Consortium (IDWGSC)"/>
            <person name="Milanesi L."/>
        </authorList>
    </citation>
    <scope>NUCLEOTIDE SEQUENCE [LARGE SCALE GENOMIC DNA]</scope>
    <source>
        <strain evidence="9">cv. Svevo</strain>
    </source>
</reference>
<evidence type="ECO:0000256" key="5">
    <source>
        <dbReference type="ARBA" id="ARBA00023163"/>
    </source>
</evidence>
<feature type="region of interest" description="Disordered" evidence="6">
    <location>
        <begin position="719"/>
        <end position="739"/>
    </location>
</feature>
<evidence type="ECO:0000256" key="1">
    <source>
        <dbReference type="ARBA" id="ARBA00022723"/>
    </source>
</evidence>
<evidence type="ECO:0000259" key="7">
    <source>
        <dbReference type="Pfam" id="PF23121"/>
    </source>
</evidence>
<gene>
    <name evidence="8" type="ORF">TRITD_4Bv1G045090</name>
</gene>
<evidence type="ECO:0000256" key="3">
    <source>
        <dbReference type="ARBA" id="ARBA00022833"/>
    </source>
</evidence>
<dbReference type="Gramene" id="TRITD4Bv1G045090.5">
    <property type="protein sequence ID" value="TRITD4Bv1G045090.5"/>
    <property type="gene ID" value="TRITD4Bv1G045090"/>
</dbReference>
<dbReference type="GO" id="GO:0034244">
    <property type="term" value="P:negative regulation of transcription elongation by RNA polymerase II"/>
    <property type="evidence" value="ECO:0007669"/>
    <property type="project" value="InterPro"/>
</dbReference>
<sequence>MVGAGDVGCWNAAVMARSRRGRGYKGWGRGGIRRYCLDEINFDSAVEWSCSDCIPKHNEAIKPPGDANCQRQLRNTKLDFSVVNEPNVEQEKVTKARVLRRNRPCREREASFDESIEHVPGGDTSNRGRCVEEQLDSREISVRDIPNLIDCKKEGEDINGHLICTPESFDGSSNLALDHASSIEPNNLQKAVGGSKLASDSMDWPDLPNARSGCFASLKYVEGFVPPGRKGDIFSLMNEVEGSRPIIVDKSCSTSASMEQADGLLVKIEKSEPLKLVKGLEETVVASKFAPNHSKPMQGSDLETGSVDVLNPLEQRLDSWAMPLMQSSPSNEPEDAATATQENGAERTRCLVDMETVASELENHKESNPKMANESLSCGEGNSDEANRRSDELLSSTKDNKMRRRMCVARKIVNSCKVNGITDPEPAHGNRDAIKLQCNAGKTSLAVKKVPLQLILQEEGISNELLQEEGISNELLQEEGISNELLQEEGTNNELLPSKFVGPCESTKINPRKRKQSGNYVPDGTKYQKACIISGNENANVAWSKSGRPARTCQNTPRKDNGSSDNVIGHSKMGKDKKIVKSWLANKGIRYSRKRGMVTGVLQPYSLRRRSVDRSRPSRKRGMVTSVLQPYSLRRRSVDRSRPSQESGVVTSVLQPYSLRRRSVDRSRPSQERGMVTSVLQPYSLRRRYVDRSKPSENMDLALMESSCALNNPSSSCAAQASGFSSKSKELHERDEPKKRRKLILSYDEEEDAVALQAEDLNSWSCDDDGHVKKQRKCVENAAENQRRSIEEVLICSLYVDSGIMKINNNYIPLAAHLSTKAGKKVQELSRSLPPIMKVAKFSTSKSCPHFEAPIPTADSIGLYFFSGDMRQTKELDELVKHLADSGIVLEAVVGLRKLFLFPSGALPVQHQTFQGKPYLWGMFKPRKGKIRRLPPVEQDCTAHVSKEEHAQEQHSLDQEDKAQSNTLDLVVHPENQPLLDANQLGKEALSGNVLPPVDVGALVSANIGPADHGQRCSNPEAPPPKLCGFVVSRTPRSAQLIQEMQKEGALLFAVQQVMTEPGSVV</sequence>
<keyword evidence="5" id="KW-0804">Transcription</keyword>
<evidence type="ECO:0000313" key="9">
    <source>
        <dbReference type="Proteomes" id="UP000324705"/>
    </source>
</evidence>